<comment type="caution">
    <text evidence="2">The sequence shown here is derived from an EMBL/GenBank/DDBJ whole genome shotgun (WGS) entry which is preliminary data.</text>
</comment>
<protein>
    <submittedName>
        <fullName evidence="2">DUF4013 domain-containing protein</fullName>
    </submittedName>
</protein>
<feature type="transmembrane region" description="Helical" evidence="1">
    <location>
        <begin position="26"/>
        <end position="48"/>
    </location>
</feature>
<dbReference type="Pfam" id="PF13197">
    <property type="entry name" value="DUF4013"/>
    <property type="match status" value="1"/>
</dbReference>
<evidence type="ECO:0000256" key="1">
    <source>
        <dbReference type="SAM" id="Phobius"/>
    </source>
</evidence>
<proteinExistence type="predicted"/>
<dbReference type="InterPro" id="IPR025098">
    <property type="entry name" value="DUF4013"/>
</dbReference>
<name>A0A6B1DY31_9CHLR</name>
<dbReference type="AlphaFoldDB" id="A0A6B1DY31"/>
<accession>A0A6B1DY31</accession>
<gene>
    <name evidence="2" type="ORF">F4Y08_14995</name>
</gene>
<sequence length="252" mass="27471">MQYGLPFQAIFSSTDPRIRNKIMTGILYVLVSGILSVLLVGILGFFIVGGYSLRLLRNVQNNQEHPLPEWDQWQSDLRSGFFMFVAYLVWLLPFFVVYVVVNLVGNNQNVFPVADSLDSFEVAFSHSLAAIGLGRSLVALLPTVAGWILGPAIMIALAQRMELADAFKFGNVLAWVARNWAQCLLVSVIAGLASLLISVVASLTGALALGIGLIVTLPFGFLMSSIYQNHLIGQLAQSRDLTVMFPELANPG</sequence>
<keyword evidence="1" id="KW-1133">Transmembrane helix</keyword>
<reference evidence="2" key="1">
    <citation type="submission" date="2019-09" db="EMBL/GenBank/DDBJ databases">
        <title>Characterisation of the sponge microbiome using genome-centric metagenomics.</title>
        <authorList>
            <person name="Engelberts J.P."/>
            <person name="Robbins S.J."/>
            <person name="De Goeij J.M."/>
            <person name="Aranda M."/>
            <person name="Bell S.C."/>
            <person name="Webster N.S."/>
        </authorList>
    </citation>
    <scope>NUCLEOTIDE SEQUENCE</scope>
    <source>
        <strain evidence="2">SB0662_bin_9</strain>
    </source>
</reference>
<evidence type="ECO:0000313" key="2">
    <source>
        <dbReference type="EMBL" id="MYD91613.1"/>
    </source>
</evidence>
<feature type="transmembrane region" description="Helical" evidence="1">
    <location>
        <begin position="137"/>
        <end position="158"/>
    </location>
</feature>
<feature type="transmembrane region" description="Helical" evidence="1">
    <location>
        <begin position="81"/>
        <end position="101"/>
    </location>
</feature>
<dbReference type="EMBL" id="VXPY01000104">
    <property type="protein sequence ID" value="MYD91613.1"/>
    <property type="molecule type" value="Genomic_DNA"/>
</dbReference>
<feature type="transmembrane region" description="Helical" evidence="1">
    <location>
        <begin position="179"/>
        <end position="201"/>
    </location>
</feature>
<keyword evidence="1" id="KW-0472">Membrane</keyword>
<feature type="transmembrane region" description="Helical" evidence="1">
    <location>
        <begin position="207"/>
        <end position="227"/>
    </location>
</feature>
<organism evidence="2">
    <name type="scientific">Caldilineaceae bacterium SB0662_bin_9</name>
    <dbReference type="NCBI Taxonomy" id="2605258"/>
    <lineage>
        <taxon>Bacteria</taxon>
        <taxon>Bacillati</taxon>
        <taxon>Chloroflexota</taxon>
        <taxon>Caldilineae</taxon>
        <taxon>Caldilineales</taxon>
        <taxon>Caldilineaceae</taxon>
    </lineage>
</organism>
<keyword evidence="1" id="KW-0812">Transmembrane</keyword>